<accession>A0A8H3INF7</accession>
<evidence type="ECO:0000256" key="1">
    <source>
        <dbReference type="ARBA" id="ARBA00004141"/>
    </source>
</evidence>
<keyword evidence="3 6" id="KW-1133">Transmembrane helix</keyword>
<evidence type="ECO:0000256" key="3">
    <source>
        <dbReference type="ARBA" id="ARBA00022989"/>
    </source>
</evidence>
<dbReference type="EMBL" id="CAJPDS010000038">
    <property type="protein sequence ID" value="CAF9925523.1"/>
    <property type="molecule type" value="Genomic_DNA"/>
</dbReference>
<name>A0A8H3INF7_9LECA</name>
<evidence type="ECO:0000256" key="6">
    <source>
        <dbReference type="SAM" id="Phobius"/>
    </source>
</evidence>
<organism evidence="8 9">
    <name type="scientific">Heterodermia speciosa</name>
    <dbReference type="NCBI Taxonomy" id="116794"/>
    <lineage>
        <taxon>Eukaryota</taxon>
        <taxon>Fungi</taxon>
        <taxon>Dikarya</taxon>
        <taxon>Ascomycota</taxon>
        <taxon>Pezizomycotina</taxon>
        <taxon>Lecanoromycetes</taxon>
        <taxon>OSLEUM clade</taxon>
        <taxon>Lecanoromycetidae</taxon>
        <taxon>Caliciales</taxon>
        <taxon>Physciaceae</taxon>
        <taxon>Heterodermia</taxon>
    </lineage>
</organism>
<dbReference type="OrthoDB" id="5398388at2759"/>
<keyword evidence="9" id="KW-1185">Reference proteome</keyword>
<comment type="similarity">
    <text evidence="5">Belongs to the SAT4 family.</text>
</comment>
<dbReference type="InterPro" id="IPR049326">
    <property type="entry name" value="Rhodopsin_dom_fungi"/>
</dbReference>
<evidence type="ECO:0000259" key="7">
    <source>
        <dbReference type="Pfam" id="PF20684"/>
    </source>
</evidence>
<feature type="transmembrane region" description="Helical" evidence="6">
    <location>
        <begin position="77"/>
        <end position="98"/>
    </location>
</feature>
<dbReference type="GO" id="GO:0016020">
    <property type="term" value="C:membrane"/>
    <property type="evidence" value="ECO:0007669"/>
    <property type="project" value="UniProtKB-SubCell"/>
</dbReference>
<comment type="caution">
    <text evidence="8">The sequence shown here is derived from an EMBL/GenBank/DDBJ whole genome shotgun (WGS) entry which is preliminary data.</text>
</comment>
<dbReference type="AlphaFoldDB" id="A0A8H3INF7"/>
<comment type="subcellular location">
    <subcellularLocation>
        <location evidence="1">Membrane</location>
        <topology evidence="1">Multi-pass membrane protein</topology>
    </subcellularLocation>
</comment>
<reference evidence="8" key="1">
    <citation type="submission" date="2021-03" db="EMBL/GenBank/DDBJ databases">
        <authorList>
            <person name="Tagirdzhanova G."/>
        </authorList>
    </citation>
    <scope>NUCLEOTIDE SEQUENCE</scope>
</reference>
<evidence type="ECO:0000256" key="5">
    <source>
        <dbReference type="ARBA" id="ARBA00038359"/>
    </source>
</evidence>
<keyword evidence="4 6" id="KW-0472">Membrane</keyword>
<keyword evidence="2 6" id="KW-0812">Transmembrane</keyword>
<sequence length="269" mass="30050">MGQHIATLTPAELVVFSKVCPSVFPTKKFLLLTNIIGAVVLLWTIAFFFAALFQAWPISMNWDHDQSGKMINYSAMYFAQASTELALDVIILTLPWTVIWNLRLPTVRKWMVSGIFTLGAVTCVASGLRIYYFHATHTSASQDFTYETYNIFICTTIEPCMGVICASLPALAPLFQGGHSMQSLIGNVRSFVRDSAQFYRSKGRISIGNDKQGWKPSNDSSVKSYQEIPDEPVVSAGIHGRKSDDIEAQVYANEKVHEPSEIKDYESRD</sequence>
<evidence type="ECO:0000313" key="8">
    <source>
        <dbReference type="EMBL" id="CAF9925523.1"/>
    </source>
</evidence>
<evidence type="ECO:0000313" key="9">
    <source>
        <dbReference type="Proteomes" id="UP000664521"/>
    </source>
</evidence>
<evidence type="ECO:0000256" key="2">
    <source>
        <dbReference type="ARBA" id="ARBA00022692"/>
    </source>
</evidence>
<dbReference type="InterPro" id="IPR052337">
    <property type="entry name" value="SAT4-like"/>
</dbReference>
<dbReference type="PANTHER" id="PTHR33048:SF47">
    <property type="entry name" value="INTEGRAL MEMBRANE PROTEIN-RELATED"/>
    <property type="match status" value="1"/>
</dbReference>
<proteinExistence type="inferred from homology"/>
<gene>
    <name evidence="8" type="ORF">HETSPECPRED_005864</name>
</gene>
<dbReference type="Pfam" id="PF20684">
    <property type="entry name" value="Fung_rhodopsin"/>
    <property type="match status" value="1"/>
</dbReference>
<dbReference type="PANTHER" id="PTHR33048">
    <property type="entry name" value="PTH11-LIKE INTEGRAL MEMBRANE PROTEIN (AFU_ORTHOLOGUE AFUA_5G11245)"/>
    <property type="match status" value="1"/>
</dbReference>
<evidence type="ECO:0000256" key="4">
    <source>
        <dbReference type="ARBA" id="ARBA00023136"/>
    </source>
</evidence>
<feature type="domain" description="Rhodopsin" evidence="7">
    <location>
        <begin position="23"/>
        <end position="176"/>
    </location>
</feature>
<dbReference type="Proteomes" id="UP000664521">
    <property type="component" value="Unassembled WGS sequence"/>
</dbReference>
<protein>
    <recommendedName>
        <fullName evidence="7">Rhodopsin domain-containing protein</fullName>
    </recommendedName>
</protein>
<feature type="transmembrane region" description="Helical" evidence="6">
    <location>
        <begin position="31"/>
        <end position="56"/>
    </location>
</feature>
<feature type="transmembrane region" description="Helical" evidence="6">
    <location>
        <begin position="110"/>
        <end position="132"/>
    </location>
</feature>